<reference evidence="2" key="1">
    <citation type="submission" date="2020-06" db="EMBL/GenBank/DDBJ databases">
        <authorList>
            <person name="Li T."/>
            <person name="Hu X."/>
            <person name="Zhang T."/>
            <person name="Song X."/>
            <person name="Zhang H."/>
            <person name="Dai N."/>
            <person name="Sheng W."/>
            <person name="Hou X."/>
            <person name="Wei L."/>
        </authorList>
    </citation>
    <scope>NUCLEOTIDE SEQUENCE</scope>
    <source>
        <strain evidence="2">G02</strain>
        <tissue evidence="2">Leaf</tissue>
    </source>
</reference>
<dbReference type="PANTHER" id="PTHR33116:SF78">
    <property type="entry name" value="OS12G0587133 PROTEIN"/>
    <property type="match status" value="1"/>
</dbReference>
<dbReference type="PANTHER" id="PTHR33116">
    <property type="entry name" value="REVERSE TRANSCRIPTASE ZINC-BINDING DOMAIN-CONTAINING PROTEIN-RELATED-RELATED"/>
    <property type="match status" value="1"/>
</dbReference>
<accession>A0AAW2ITB4</accession>
<dbReference type="AlphaFoldDB" id="A0AAW2ITB4"/>
<dbReference type="CDD" id="cd01650">
    <property type="entry name" value="RT_nLTR_like"/>
    <property type="match status" value="1"/>
</dbReference>
<dbReference type="EMBL" id="JACGWJ010001058">
    <property type="protein sequence ID" value="KAL0285315.1"/>
    <property type="molecule type" value="Genomic_DNA"/>
</dbReference>
<dbReference type="InterPro" id="IPR000477">
    <property type="entry name" value="RT_dom"/>
</dbReference>
<protein>
    <submittedName>
        <fullName evidence="2">Retrovirus-related Pol polyprotein from type-2 retrotransposable element R2DM</fullName>
    </submittedName>
</protein>
<evidence type="ECO:0000313" key="2">
    <source>
        <dbReference type="EMBL" id="KAL0285315.1"/>
    </source>
</evidence>
<sequence length="611" mass="69951">MQQGFFRKVAKRRASKRVFQINTTDGRTLTDQPEVIGEFIRYYEELLGGTTRDRWIDLRYLRPWARHILTVEEAEALTAPVSSTEIRQAIFDIDETKAPGPDGYSAGFFKAAWSVIGEEVTQALLDFFRTGRLLKQINATLISLIPKVNSPSVVAEFRPISCCNVLYKAVTKILVQRMRSILHTLISPSQNAFVPGRSIGDNVLLAQELFSGYNQRNLPPRCALKVDLRKAYDTVEWDFLKAALTLFGFPERFIQWIVECVTTTSYSVCINGAPHGFFRGARGLRQGDPMSPFLFVLVMEVLTLMLRQRIEQNGGFSYHWRCEAVQLFQLSFADDLLLFSKAEPNSIQLFKDGLIDFAELSGLQANLQKSHLILSRSAAAYRDSLLAILDFQEGHLPLRYLGLPLLASRLTISDCQPILRKMEARIKGWEGVMLSFAGRVSSSNLSYQLYRCIGLWHLFCQNIIKEIEKRLRNFLWKGNLDTGYAKVSWQQVCRPVNEGGLGIRDIHSLNKGLMSRHLWRIISHDSNSIWVSWILHYRLQESSVWTIRTRTGTWGWRKLIRLRDALRPHVHYQIGDGTSFSLWHDPWHPRGPLLPQFPLGPRHTALPLQPP</sequence>
<name>A0AAW2ITB4_SESRA</name>
<dbReference type="InterPro" id="IPR043502">
    <property type="entry name" value="DNA/RNA_pol_sf"/>
</dbReference>
<dbReference type="SUPFAM" id="SSF56672">
    <property type="entry name" value="DNA/RNA polymerases"/>
    <property type="match status" value="1"/>
</dbReference>
<evidence type="ECO:0000259" key="1">
    <source>
        <dbReference type="PROSITE" id="PS50878"/>
    </source>
</evidence>
<dbReference type="PROSITE" id="PS50878">
    <property type="entry name" value="RT_POL"/>
    <property type="match status" value="1"/>
</dbReference>
<dbReference type="Pfam" id="PF00078">
    <property type="entry name" value="RVT_1"/>
    <property type="match status" value="1"/>
</dbReference>
<gene>
    <name evidence="2" type="ORF">Sradi_7176600</name>
</gene>
<organism evidence="2">
    <name type="scientific">Sesamum radiatum</name>
    <name type="common">Black benniseed</name>
    <dbReference type="NCBI Taxonomy" id="300843"/>
    <lineage>
        <taxon>Eukaryota</taxon>
        <taxon>Viridiplantae</taxon>
        <taxon>Streptophyta</taxon>
        <taxon>Embryophyta</taxon>
        <taxon>Tracheophyta</taxon>
        <taxon>Spermatophyta</taxon>
        <taxon>Magnoliopsida</taxon>
        <taxon>eudicotyledons</taxon>
        <taxon>Gunneridae</taxon>
        <taxon>Pentapetalae</taxon>
        <taxon>asterids</taxon>
        <taxon>lamiids</taxon>
        <taxon>Lamiales</taxon>
        <taxon>Pedaliaceae</taxon>
        <taxon>Sesamum</taxon>
    </lineage>
</organism>
<reference evidence="2" key="2">
    <citation type="journal article" date="2024" name="Plant">
        <title>Genomic evolution and insights into agronomic trait innovations of Sesamum species.</title>
        <authorList>
            <person name="Miao H."/>
            <person name="Wang L."/>
            <person name="Qu L."/>
            <person name="Liu H."/>
            <person name="Sun Y."/>
            <person name="Le M."/>
            <person name="Wang Q."/>
            <person name="Wei S."/>
            <person name="Zheng Y."/>
            <person name="Lin W."/>
            <person name="Duan Y."/>
            <person name="Cao H."/>
            <person name="Xiong S."/>
            <person name="Wang X."/>
            <person name="Wei L."/>
            <person name="Li C."/>
            <person name="Ma Q."/>
            <person name="Ju M."/>
            <person name="Zhao R."/>
            <person name="Li G."/>
            <person name="Mu C."/>
            <person name="Tian Q."/>
            <person name="Mei H."/>
            <person name="Zhang T."/>
            <person name="Gao T."/>
            <person name="Zhang H."/>
        </authorList>
    </citation>
    <scope>NUCLEOTIDE SEQUENCE</scope>
    <source>
        <strain evidence="2">G02</strain>
    </source>
</reference>
<feature type="domain" description="Reverse transcriptase" evidence="1">
    <location>
        <begin position="126"/>
        <end position="405"/>
    </location>
</feature>
<proteinExistence type="predicted"/>
<comment type="caution">
    <text evidence="2">The sequence shown here is derived from an EMBL/GenBank/DDBJ whole genome shotgun (WGS) entry which is preliminary data.</text>
</comment>